<evidence type="ECO:0000313" key="5">
    <source>
        <dbReference type="EMBL" id="SHL31775.1"/>
    </source>
</evidence>
<keyword evidence="5" id="KW-0406">Ion transport</keyword>
<dbReference type="AlphaFoldDB" id="A0A1M6ZN61"/>
<dbReference type="PROSITE" id="PS51202">
    <property type="entry name" value="RCK_C"/>
    <property type="match status" value="1"/>
</dbReference>
<reference evidence="6" key="1">
    <citation type="submission" date="2016-11" db="EMBL/GenBank/DDBJ databases">
        <authorList>
            <person name="Varghese N."/>
            <person name="Submissions S."/>
        </authorList>
    </citation>
    <scope>NUCLEOTIDE SEQUENCE [LARGE SCALE GENOMIC DNA]</scope>
    <source>
        <strain evidence="6">DSM 16219</strain>
    </source>
</reference>
<keyword evidence="2" id="KW-1133">Transmembrane helix</keyword>
<dbReference type="Gene3D" id="1.10.287.70">
    <property type="match status" value="1"/>
</dbReference>
<dbReference type="EMBL" id="FQZU01000059">
    <property type="protein sequence ID" value="SHL31775.1"/>
    <property type="molecule type" value="Genomic_DNA"/>
</dbReference>
<feature type="domain" description="RCK C-terminal" evidence="4">
    <location>
        <begin position="253"/>
        <end position="337"/>
    </location>
</feature>
<protein>
    <submittedName>
        <fullName evidence="5">Voltage-gated potassium channel</fullName>
    </submittedName>
</protein>
<keyword evidence="2" id="KW-0472">Membrane</keyword>
<evidence type="ECO:0000256" key="1">
    <source>
        <dbReference type="ARBA" id="ARBA00004651"/>
    </source>
</evidence>
<sequence length="337" mass="36874">MGIQQRLQYVVFIIFLIVLGGSLGYYILFEGEPAFLDCVYMTIISLTSVGYGEVLPVTGNPYAEVFTIFLITFGLGIIMYGISTLTAVIVEGEFSGILRRKSMEKRIAKLDNHYIVCGGGQTGRHVLAELTKNNEKVVVIEMDEGKITQCQSTVEDLLFIQGDATDDNNLLLAGIERALGIVIALPNNKDNLYVTMTARMLNARIRIISRMVDSSIEPKLRKAGANSVVSPNFIGGMRMASEMIRPAAVSFLDKMLRTGDRTLRIHEVTISEHSPLVGKTIRSAGLKEKYGLLVLGARKPGGFDIEFNPHAAMELTQGATLVVMGEVANIAKVRELA</sequence>
<keyword evidence="6" id="KW-1185">Reference proteome</keyword>
<evidence type="ECO:0000259" key="3">
    <source>
        <dbReference type="PROSITE" id="PS51201"/>
    </source>
</evidence>
<dbReference type="SUPFAM" id="SSF51735">
    <property type="entry name" value="NAD(P)-binding Rossmann-fold domains"/>
    <property type="match status" value="1"/>
</dbReference>
<dbReference type="Gene3D" id="3.40.50.720">
    <property type="entry name" value="NAD(P)-binding Rossmann-like Domain"/>
    <property type="match status" value="1"/>
</dbReference>
<feature type="domain" description="RCK N-terminal" evidence="3">
    <location>
        <begin position="111"/>
        <end position="230"/>
    </location>
</feature>
<dbReference type="STRING" id="1121393.SAMN02745216_05007"/>
<dbReference type="GO" id="GO:0006813">
    <property type="term" value="P:potassium ion transport"/>
    <property type="evidence" value="ECO:0007669"/>
    <property type="project" value="InterPro"/>
</dbReference>
<dbReference type="InterPro" id="IPR003148">
    <property type="entry name" value="RCK_N"/>
</dbReference>
<evidence type="ECO:0000313" key="6">
    <source>
        <dbReference type="Proteomes" id="UP000183994"/>
    </source>
</evidence>
<dbReference type="GO" id="GO:0005886">
    <property type="term" value="C:plasma membrane"/>
    <property type="evidence" value="ECO:0007669"/>
    <property type="project" value="UniProtKB-SubCell"/>
</dbReference>
<dbReference type="RefSeq" id="WP_073478983.1">
    <property type="nucleotide sequence ID" value="NZ_FQZU01000059.1"/>
</dbReference>
<feature type="transmembrane region" description="Helical" evidence="2">
    <location>
        <begin position="66"/>
        <end position="90"/>
    </location>
</feature>
<feature type="transmembrane region" description="Helical" evidence="2">
    <location>
        <begin position="34"/>
        <end position="54"/>
    </location>
</feature>
<keyword evidence="2" id="KW-0812">Transmembrane</keyword>
<comment type="subcellular location">
    <subcellularLocation>
        <location evidence="1">Cell membrane</location>
        <topology evidence="1">Multi-pass membrane protein</topology>
    </subcellularLocation>
</comment>
<dbReference type="Pfam" id="PF02254">
    <property type="entry name" value="TrkA_N"/>
    <property type="match status" value="1"/>
</dbReference>
<evidence type="ECO:0000256" key="2">
    <source>
        <dbReference type="SAM" id="Phobius"/>
    </source>
</evidence>
<gene>
    <name evidence="5" type="ORF">SAMN02745216_05007</name>
</gene>
<evidence type="ECO:0000259" key="4">
    <source>
        <dbReference type="PROSITE" id="PS51202"/>
    </source>
</evidence>
<keyword evidence="5" id="KW-0407">Ion channel</keyword>
<name>A0A1M6ZN61_9BACT</name>
<dbReference type="OrthoDB" id="9781411at2"/>
<dbReference type="InterPro" id="IPR013099">
    <property type="entry name" value="K_chnl_dom"/>
</dbReference>
<dbReference type="Pfam" id="PF07885">
    <property type="entry name" value="Ion_trans_2"/>
    <property type="match status" value="1"/>
</dbReference>
<dbReference type="Pfam" id="PF02080">
    <property type="entry name" value="TrkA_C"/>
    <property type="match status" value="1"/>
</dbReference>
<dbReference type="GO" id="GO:0008324">
    <property type="term" value="F:monoatomic cation transmembrane transporter activity"/>
    <property type="evidence" value="ECO:0007669"/>
    <property type="project" value="InterPro"/>
</dbReference>
<dbReference type="InterPro" id="IPR036721">
    <property type="entry name" value="RCK_C_sf"/>
</dbReference>
<dbReference type="InterPro" id="IPR006037">
    <property type="entry name" value="RCK_C"/>
</dbReference>
<dbReference type="Proteomes" id="UP000183994">
    <property type="component" value="Unassembled WGS sequence"/>
</dbReference>
<proteinExistence type="predicted"/>
<dbReference type="PROSITE" id="PS51201">
    <property type="entry name" value="RCK_N"/>
    <property type="match status" value="1"/>
</dbReference>
<organism evidence="5 6">
    <name type="scientific">Desulfatibacillum alkenivorans DSM 16219</name>
    <dbReference type="NCBI Taxonomy" id="1121393"/>
    <lineage>
        <taxon>Bacteria</taxon>
        <taxon>Pseudomonadati</taxon>
        <taxon>Thermodesulfobacteriota</taxon>
        <taxon>Desulfobacteria</taxon>
        <taxon>Desulfobacterales</taxon>
        <taxon>Desulfatibacillaceae</taxon>
        <taxon>Desulfatibacillum</taxon>
    </lineage>
</organism>
<feature type="transmembrane region" description="Helical" evidence="2">
    <location>
        <begin position="7"/>
        <end position="28"/>
    </location>
</feature>
<dbReference type="PANTHER" id="PTHR43833">
    <property type="entry name" value="POTASSIUM CHANNEL PROTEIN 2-RELATED-RELATED"/>
    <property type="match status" value="1"/>
</dbReference>
<dbReference type="PANTHER" id="PTHR43833:SF9">
    <property type="entry name" value="POTASSIUM CHANNEL PROTEIN YUGO-RELATED"/>
    <property type="match status" value="1"/>
</dbReference>
<dbReference type="InterPro" id="IPR050721">
    <property type="entry name" value="Trk_Ktr_HKT_K-transport"/>
</dbReference>
<dbReference type="SUPFAM" id="SSF81324">
    <property type="entry name" value="Voltage-gated potassium channels"/>
    <property type="match status" value="1"/>
</dbReference>
<dbReference type="InterPro" id="IPR036291">
    <property type="entry name" value="NAD(P)-bd_dom_sf"/>
</dbReference>
<dbReference type="SUPFAM" id="SSF116726">
    <property type="entry name" value="TrkA C-terminal domain-like"/>
    <property type="match status" value="1"/>
</dbReference>
<accession>A0A1M6ZN61</accession>
<keyword evidence="5" id="KW-0813">Transport</keyword>
<dbReference type="Gene3D" id="3.30.70.1450">
    <property type="entry name" value="Regulator of K+ conductance, C-terminal domain"/>
    <property type="match status" value="1"/>
</dbReference>